<protein>
    <submittedName>
        <fullName evidence="1">Uncharacterized protein</fullName>
    </submittedName>
</protein>
<reference evidence="1 2" key="1">
    <citation type="submission" date="2022-04" db="EMBL/GenBank/DDBJ databases">
        <title>Positive selection, recombination, and allopatry shape intraspecific diversity of widespread and dominant cyanobacteria.</title>
        <authorList>
            <person name="Wei J."/>
            <person name="Shu W."/>
            <person name="Hu C."/>
        </authorList>
    </citation>
    <scope>NUCLEOTIDE SEQUENCE [LARGE SCALE GENOMIC DNA]</scope>
    <source>
        <strain evidence="1 2">AS-A4</strain>
    </source>
</reference>
<name>A0ABV0KRV6_9CYAN</name>
<organism evidence="1 2">
    <name type="scientific">Stenomitos frigidus AS-A4</name>
    <dbReference type="NCBI Taxonomy" id="2933935"/>
    <lineage>
        <taxon>Bacteria</taxon>
        <taxon>Bacillati</taxon>
        <taxon>Cyanobacteriota</taxon>
        <taxon>Cyanophyceae</taxon>
        <taxon>Leptolyngbyales</taxon>
        <taxon>Leptolyngbyaceae</taxon>
        <taxon>Stenomitos</taxon>
    </lineage>
</organism>
<dbReference type="Gene3D" id="3.30.420.240">
    <property type="match status" value="1"/>
</dbReference>
<dbReference type="RefSeq" id="WP_190448029.1">
    <property type="nucleotide sequence ID" value="NZ_JAMPLM010000044.1"/>
</dbReference>
<dbReference type="Proteomes" id="UP001476950">
    <property type="component" value="Unassembled WGS sequence"/>
</dbReference>
<proteinExistence type="predicted"/>
<evidence type="ECO:0000313" key="1">
    <source>
        <dbReference type="EMBL" id="MEP1061798.1"/>
    </source>
</evidence>
<dbReference type="EMBL" id="JAMPLM010000044">
    <property type="protein sequence ID" value="MEP1061798.1"/>
    <property type="molecule type" value="Genomic_DNA"/>
</dbReference>
<keyword evidence="2" id="KW-1185">Reference proteome</keyword>
<gene>
    <name evidence="1" type="ORF">NDI38_25840</name>
</gene>
<evidence type="ECO:0000313" key="2">
    <source>
        <dbReference type="Proteomes" id="UP001476950"/>
    </source>
</evidence>
<comment type="caution">
    <text evidence="1">The sequence shown here is derived from an EMBL/GenBank/DDBJ whole genome shotgun (WGS) entry which is preliminary data.</text>
</comment>
<accession>A0ABV0KRV6</accession>
<sequence>MAENLKAELYWTLREAMRKGEVAIAPLGEYEDEVMDDLAGTYYEETGKGTTKIGDKEKTRKRLHRSPDCGDAVVYGWASMLERPVWGVSNASWGY</sequence>